<feature type="transmembrane region" description="Helical" evidence="2">
    <location>
        <begin position="37"/>
        <end position="57"/>
    </location>
</feature>
<reference evidence="3" key="1">
    <citation type="journal article" date="2013" name="Environ. Microbiol.">
        <title>Microbiota from the distal guts of lean and obese adolescents exhibit partial functional redundancy besides clear differences in community structure.</title>
        <authorList>
            <person name="Ferrer M."/>
            <person name="Ruiz A."/>
            <person name="Lanza F."/>
            <person name="Haange S.B."/>
            <person name="Oberbach A."/>
            <person name="Till H."/>
            <person name="Bargiela R."/>
            <person name="Campoy C."/>
            <person name="Segura M.T."/>
            <person name="Richter M."/>
            <person name="von Bergen M."/>
            <person name="Seifert J."/>
            <person name="Suarez A."/>
        </authorList>
    </citation>
    <scope>NUCLEOTIDE SEQUENCE</scope>
</reference>
<keyword evidence="2" id="KW-1133">Transmembrane helix</keyword>
<keyword evidence="3" id="KW-0808">Transferase</keyword>
<protein>
    <submittedName>
        <fullName evidence="3">Histidine kinase-, DNA gyrase B-, and HSP90-like ATPase</fullName>
    </submittedName>
</protein>
<comment type="caution">
    <text evidence="3">The sequence shown here is derived from an EMBL/GenBank/DDBJ whole genome shotgun (WGS) entry which is preliminary data.</text>
</comment>
<keyword evidence="2" id="KW-0472">Membrane</keyword>
<name>K1T9X3_9ZZZZ</name>
<keyword evidence="2" id="KW-0812">Transmembrane</keyword>
<evidence type="ECO:0000256" key="2">
    <source>
        <dbReference type="SAM" id="Phobius"/>
    </source>
</evidence>
<feature type="non-terminal residue" evidence="3">
    <location>
        <position position="187"/>
    </location>
</feature>
<feature type="non-terminal residue" evidence="3">
    <location>
        <position position="1"/>
    </location>
</feature>
<proteinExistence type="predicted"/>
<feature type="coiled-coil region" evidence="1">
    <location>
        <begin position="137"/>
        <end position="164"/>
    </location>
</feature>
<evidence type="ECO:0000313" key="3">
    <source>
        <dbReference type="EMBL" id="EKC69982.1"/>
    </source>
</evidence>
<organism evidence="3">
    <name type="scientific">human gut metagenome</name>
    <dbReference type="NCBI Taxonomy" id="408170"/>
    <lineage>
        <taxon>unclassified sequences</taxon>
        <taxon>metagenomes</taxon>
        <taxon>organismal metagenomes</taxon>
    </lineage>
</organism>
<keyword evidence="1" id="KW-0175">Coiled coil</keyword>
<feature type="transmembrane region" description="Helical" evidence="2">
    <location>
        <begin position="77"/>
        <end position="95"/>
    </location>
</feature>
<dbReference type="GO" id="GO:0016301">
    <property type="term" value="F:kinase activity"/>
    <property type="evidence" value="ECO:0007669"/>
    <property type="project" value="UniProtKB-KW"/>
</dbReference>
<accession>K1T9X3</accession>
<keyword evidence="3" id="KW-0418">Kinase</keyword>
<evidence type="ECO:0000256" key="1">
    <source>
        <dbReference type="SAM" id="Coils"/>
    </source>
</evidence>
<feature type="transmembrane region" description="Helical" evidence="2">
    <location>
        <begin position="107"/>
        <end position="127"/>
    </location>
</feature>
<sequence>LVFVLLIVSNFANFVVMCAKCVEGHIFPQLAVENNKWSFSLCTMIVQLIFIPLLFLYFKKYIKGVAHIETGKKIWRFLWTIPATFYLFWYHGLYFNTKSSIELAMDPVNMIFTFFINLGAVVVYTVIVNSMAEFQYNLNLEEEKKQLEIENLCFENMKKQMESTRRARHDLKHHMKAVHTMAENNEC</sequence>
<dbReference type="AlphaFoldDB" id="K1T9X3"/>
<gene>
    <name evidence="3" type="ORF">LEA_08022</name>
</gene>
<dbReference type="EMBL" id="AJWY01005310">
    <property type="protein sequence ID" value="EKC69982.1"/>
    <property type="molecule type" value="Genomic_DNA"/>
</dbReference>